<evidence type="ECO:0000256" key="5">
    <source>
        <dbReference type="SAM" id="Phobius"/>
    </source>
</evidence>
<keyword evidence="8" id="KW-1185">Reference proteome</keyword>
<keyword evidence="1 4" id="KW-0349">Heme</keyword>
<proteinExistence type="predicted"/>
<dbReference type="SUPFAM" id="SSF46626">
    <property type="entry name" value="Cytochrome c"/>
    <property type="match status" value="1"/>
</dbReference>
<reference evidence="7 8" key="1">
    <citation type="submission" date="2020-03" db="EMBL/GenBank/DDBJ databases">
        <title>Alteromonas ponticola sp. nov., isolated from seawater.</title>
        <authorList>
            <person name="Yoon J.-H."/>
            <person name="Kim Y.-O."/>
        </authorList>
    </citation>
    <scope>NUCLEOTIDE SEQUENCE [LARGE SCALE GENOMIC DNA]</scope>
    <source>
        <strain evidence="7 8">MYP5</strain>
    </source>
</reference>
<feature type="transmembrane region" description="Helical" evidence="5">
    <location>
        <begin position="18"/>
        <end position="38"/>
    </location>
</feature>
<dbReference type="Proteomes" id="UP000709336">
    <property type="component" value="Unassembled WGS sequence"/>
</dbReference>
<keyword evidence="2 4" id="KW-0479">Metal-binding</keyword>
<keyword evidence="3 4" id="KW-0408">Iron</keyword>
<dbReference type="RefSeq" id="WP_169211258.1">
    <property type="nucleotide sequence ID" value="NZ_JAATNW010000006.1"/>
</dbReference>
<dbReference type="Gene3D" id="1.10.760.10">
    <property type="entry name" value="Cytochrome c-like domain"/>
    <property type="match status" value="1"/>
</dbReference>
<keyword evidence="5" id="KW-1133">Transmembrane helix</keyword>
<keyword evidence="5" id="KW-0812">Transmembrane</keyword>
<sequence>MLQINTGPNKATGKTSGWLILFVLLVLSGLVLGGVAWYKLFRDVPQPDWVSATPEMRFKYGSIGSEYDAGLPYWIYMVLPQMFPEYLPANGGYASLGLPWEEGQALPVGFTLKTVGFPRVGNNCAMCHTTQYRESDTANPVYVVAGAGHTVDIEGIFTFLIKSAKDPRFNADNILEQIGMIHDLSFIDSLLYRFAIIPITKKRLIEREAQFAWMFRDDFPDWGRGRDDPMNLTKYFMLNLSMDDSYGPADVPAIWNLKKYDQDALNLNWDGATHDAYSVIIDSALGILGAEPHNTDAFLTEVKWLEDYLRNLPPPKWPFNLDRELAQQGKGIFKQECAQCHASERTGKTIPLAEVGTSPARLNTWSKQNAIEANQVVGELGIERAGLVEATLNGYVAQFLDGIWLRAPYLHNGSVPTLRELLAPPEERSVSFYRGYDVYDKHNVGFIAQGDKAKRTGSLLNTREKGNSNAGHLFGTQLSDNDKEALIEYLKTL</sequence>
<dbReference type="EMBL" id="JAATNW010000006">
    <property type="protein sequence ID" value="NMH60694.1"/>
    <property type="molecule type" value="Genomic_DNA"/>
</dbReference>
<dbReference type="InterPro" id="IPR051395">
    <property type="entry name" value="Cytochrome_c_Peroxidase/MauG"/>
</dbReference>
<evidence type="ECO:0000259" key="6">
    <source>
        <dbReference type="PROSITE" id="PS51007"/>
    </source>
</evidence>
<evidence type="ECO:0000256" key="1">
    <source>
        <dbReference type="ARBA" id="ARBA00022617"/>
    </source>
</evidence>
<evidence type="ECO:0000256" key="3">
    <source>
        <dbReference type="ARBA" id="ARBA00023004"/>
    </source>
</evidence>
<comment type="caution">
    <text evidence="7">The sequence shown here is derived from an EMBL/GenBank/DDBJ whole genome shotgun (WGS) entry which is preliminary data.</text>
</comment>
<feature type="domain" description="Cytochrome c" evidence="6">
    <location>
        <begin position="324"/>
        <end position="493"/>
    </location>
</feature>
<accession>A0ABX1R2L1</accession>
<evidence type="ECO:0000313" key="8">
    <source>
        <dbReference type="Proteomes" id="UP000709336"/>
    </source>
</evidence>
<evidence type="ECO:0000256" key="4">
    <source>
        <dbReference type="PROSITE-ProRule" id="PRU00433"/>
    </source>
</evidence>
<dbReference type="PROSITE" id="PS51007">
    <property type="entry name" value="CYTC"/>
    <property type="match status" value="1"/>
</dbReference>
<dbReference type="InterPro" id="IPR009056">
    <property type="entry name" value="Cyt_c-like_dom"/>
</dbReference>
<dbReference type="Pfam" id="PF21419">
    <property type="entry name" value="RoxA-like_Cyt-c"/>
    <property type="match status" value="1"/>
</dbReference>
<evidence type="ECO:0000256" key="2">
    <source>
        <dbReference type="ARBA" id="ARBA00022723"/>
    </source>
</evidence>
<evidence type="ECO:0000313" key="7">
    <source>
        <dbReference type="EMBL" id="NMH60694.1"/>
    </source>
</evidence>
<name>A0ABX1R2L1_9ALTE</name>
<organism evidence="7 8">
    <name type="scientific">Alteromonas ponticola</name>
    <dbReference type="NCBI Taxonomy" id="2720613"/>
    <lineage>
        <taxon>Bacteria</taxon>
        <taxon>Pseudomonadati</taxon>
        <taxon>Pseudomonadota</taxon>
        <taxon>Gammaproteobacteria</taxon>
        <taxon>Alteromonadales</taxon>
        <taxon>Alteromonadaceae</taxon>
        <taxon>Alteromonas/Salinimonas group</taxon>
        <taxon>Alteromonas</taxon>
    </lineage>
</organism>
<protein>
    <recommendedName>
        <fullName evidence="6">Cytochrome c domain-containing protein</fullName>
    </recommendedName>
</protein>
<keyword evidence="5" id="KW-0472">Membrane</keyword>
<dbReference type="PANTHER" id="PTHR30600:SF9">
    <property type="entry name" value="BLR7738 PROTEIN"/>
    <property type="match status" value="1"/>
</dbReference>
<gene>
    <name evidence="7" type="ORF">HCJ96_11720</name>
</gene>
<dbReference type="InterPro" id="IPR036909">
    <property type="entry name" value="Cyt_c-like_dom_sf"/>
</dbReference>
<dbReference type="PANTHER" id="PTHR30600">
    <property type="entry name" value="CYTOCHROME C PEROXIDASE-RELATED"/>
    <property type="match status" value="1"/>
</dbReference>